<sequence>MALPIAAAGLAPLLVELGAPLLAGILRAKGGTGAARVVEAVGAALGTGPAPDAIAERIRAAPDAAAAQVRTLETDRAAEWAELFRAVAAATEATAETMRSEAASASLLQRIWRPVFGLVYAAAFGAMALALVVKILAGAVETLGVLADVGGLLLGFYGMGASVLGVYVWRRTDEKRSGKV</sequence>
<dbReference type="Pfam" id="PF11351">
    <property type="entry name" value="GTA_holin_3TM"/>
    <property type="match status" value="1"/>
</dbReference>
<keyword evidence="1" id="KW-1133">Transmembrane helix</keyword>
<dbReference type="AlphaFoldDB" id="A0A7W9FPF2"/>
<comment type="caution">
    <text evidence="2">The sequence shown here is derived from an EMBL/GenBank/DDBJ whole genome shotgun (WGS) entry which is preliminary data.</text>
</comment>
<feature type="transmembrane region" description="Helical" evidence="1">
    <location>
        <begin position="115"/>
        <end position="137"/>
    </location>
</feature>
<evidence type="ECO:0008006" key="4">
    <source>
        <dbReference type="Google" id="ProtNLM"/>
    </source>
</evidence>
<organism evidence="2 3">
    <name type="scientific">Prosthecomicrobium pneumaticum</name>
    <dbReference type="NCBI Taxonomy" id="81895"/>
    <lineage>
        <taxon>Bacteria</taxon>
        <taxon>Pseudomonadati</taxon>
        <taxon>Pseudomonadota</taxon>
        <taxon>Alphaproteobacteria</taxon>
        <taxon>Hyphomicrobiales</taxon>
        <taxon>Kaistiaceae</taxon>
        <taxon>Prosthecomicrobium</taxon>
    </lineage>
</organism>
<gene>
    <name evidence="2" type="ORF">GGQ63_003417</name>
</gene>
<keyword evidence="1" id="KW-0472">Membrane</keyword>
<feature type="transmembrane region" description="Helical" evidence="1">
    <location>
        <begin position="149"/>
        <end position="169"/>
    </location>
</feature>
<evidence type="ECO:0000313" key="3">
    <source>
        <dbReference type="Proteomes" id="UP000523821"/>
    </source>
</evidence>
<dbReference type="RefSeq" id="WP_183857782.1">
    <property type="nucleotide sequence ID" value="NZ_JACHOO010000007.1"/>
</dbReference>
<evidence type="ECO:0000313" key="2">
    <source>
        <dbReference type="EMBL" id="MBB5754336.1"/>
    </source>
</evidence>
<dbReference type="EMBL" id="JACHOO010000007">
    <property type="protein sequence ID" value="MBB5754336.1"/>
    <property type="molecule type" value="Genomic_DNA"/>
</dbReference>
<name>A0A7W9FPF2_9HYPH</name>
<protein>
    <recommendedName>
        <fullName evidence="4">Ribokinase</fullName>
    </recommendedName>
</protein>
<keyword evidence="3" id="KW-1185">Reference proteome</keyword>
<proteinExistence type="predicted"/>
<evidence type="ECO:0000256" key="1">
    <source>
        <dbReference type="SAM" id="Phobius"/>
    </source>
</evidence>
<dbReference type="Proteomes" id="UP000523821">
    <property type="component" value="Unassembled WGS sequence"/>
</dbReference>
<reference evidence="2 3" key="1">
    <citation type="submission" date="2020-08" db="EMBL/GenBank/DDBJ databases">
        <title>Genomic Encyclopedia of Type Strains, Phase IV (KMG-IV): sequencing the most valuable type-strain genomes for metagenomic binning, comparative biology and taxonomic classification.</title>
        <authorList>
            <person name="Goeker M."/>
        </authorList>
    </citation>
    <scope>NUCLEOTIDE SEQUENCE [LARGE SCALE GENOMIC DNA]</scope>
    <source>
        <strain evidence="2 3">DSM 16268</strain>
    </source>
</reference>
<feature type="transmembrane region" description="Helical" evidence="1">
    <location>
        <begin position="6"/>
        <end position="26"/>
    </location>
</feature>
<keyword evidence="1" id="KW-0812">Transmembrane</keyword>
<dbReference type="InterPro" id="IPR021497">
    <property type="entry name" value="GTA_holin_3TM"/>
</dbReference>
<accession>A0A7W9FPF2</accession>